<dbReference type="InterPro" id="IPR010181">
    <property type="entry name" value="CGCAxxGCC_motif"/>
</dbReference>
<evidence type="ECO:0000313" key="1">
    <source>
        <dbReference type="EMBL" id="SDY10680.1"/>
    </source>
</evidence>
<dbReference type="RefSeq" id="WP_074716268.1">
    <property type="nucleotide sequence ID" value="NZ_FNPG01000008.1"/>
</dbReference>
<organism evidence="1 2">
    <name type="scientific">Lachnobacterium bovis DSM 14045</name>
    <dbReference type="NCBI Taxonomy" id="1122142"/>
    <lineage>
        <taxon>Bacteria</taxon>
        <taxon>Bacillati</taxon>
        <taxon>Bacillota</taxon>
        <taxon>Clostridia</taxon>
        <taxon>Lachnospirales</taxon>
        <taxon>Lachnospiraceae</taxon>
        <taxon>Lachnobacterium</taxon>
    </lineage>
</organism>
<dbReference type="OrthoDB" id="9791535at2"/>
<proteinExistence type="predicted"/>
<evidence type="ECO:0000313" key="2">
    <source>
        <dbReference type="Proteomes" id="UP000183918"/>
    </source>
</evidence>
<dbReference type="STRING" id="1122142.SAMN02910414_00738"/>
<dbReference type="Pfam" id="PF09719">
    <property type="entry name" value="C_GCAxxG_C_C"/>
    <property type="match status" value="1"/>
</dbReference>
<sequence length="127" mass="13338">MDRREQAVVFKHNGYNCCQAVIKAYSDITGMNDELVRNLGSSFGGGMGCLEGTCGALVGAGIVAGCANTITPKTPANGKKLLSAFSQSCGDTICKNLKGIETGTILCSCDDCVRNAVDALEKEFFEK</sequence>
<name>A0A1H3H5S5_9FIRM</name>
<reference evidence="1 2" key="1">
    <citation type="submission" date="2016-10" db="EMBL/GenBank/DDBJ databases">
        <authorList>
            <person name="de Groot N.N."/>
        </authorList>
    </citation>
    <scope>NUCLEOTIDE SEQUENCE [LARGE SCALE GENOMIC DNA]</scope>
    <source>
        <strain evidence="1 2">DSM 14045</strain>
    </source>
</reference>
<protein>
    <submittedName>
        <fullName evidence="1">C_GCAxxG_C_C family probable redox protein</fullName>
    </submittedName>
</protein>
<dbReference type="AlphaFoldDB" id="A0A1H3H5S5"/>
<keyword evidence="2" id="KW-1185">Reference proteome</keyword>
<gene>
    <name evidence="1" type="ORF">SAMN02910414_00738</name>
</gene>
<dbReference type="EMBL" id="FNPG01000008">
    <property type="protein sequence ID" value="SDY10680.1"/>
    <property type="molecule type" value="Genomic_DNA"/>
</dbReference>
<dbReference type="Proteomes" id="UP000183918">
    <property type="component" value="Unassembled WGS sequence"/>
</dbReference>
<accession>A0A1H3H5S5</accession>